<keyword evidence="2" id="KW-1185">Reference proteome</keyword>
<name>A0A564YFJ8_HYMDI</name>
<sequence>MLNSLNTKIKALLVKFEVSKHVDPSIASRSSVISSYSIKPFASVKIPDPGVAKNVNKHVPEFIHDHQVNSMNRGSIYTNRCSR</sequence>
<proteinExistence type="predicted"/>
<dbReference type="AlphaFoldDB" id="A0A564YFJ8"/>
<evidence type="ECO:0000313" key="2">
    <source>
        <dbReference type="Proteomes" id="UP000321570"/>
    </source>
</evidence>
<evidence type="ECO:0000313" key="1">
    <source>
        <dbReference type="EMBL" id="VUZ45304.1"/>
    </source>
</evidence>
<dbReference type="EMBL" id="CABIJS010000166">
    <property type="protein sequence ID" value="VUZ45304.1"/>
    <property type="molecule type" value="Genomic_DNA"/>
</dbReference>
<protein>
    <submittedName>
        <fullName evidence="1">Uncharacterized protein</fullName>
    </submittedName>
</protein>
<dbReference type="Proteomes" id="UP000321570">
    <property type="component" value="Unassembled WGS sequence"/>
</dbReference>
<organism evidence="1 2">
    <name type="scientific">Hymenolepis diminuta</name>
    <name type="common">Rat tapeworm</name>
    <dbReference type="NCBI Taxonomy" id="6216"/>
    <lineage>
        <taxon>Eukaryota</taxon>
        <taxon>Metazoa</taxon>
        <taxon>Spiralia</taxon>
        <taxon>Lophotrochozoa</taxon>
        <taxon>Platyhelminthes</taxon>
        <taxon>Cestoda</taxon>
        <taxon>Eucestoda</taxon>
        <taxon>Cyclophyllidea</taxon>
        <taxon>Hymenolepididae</taxon>
        <taxon>Hymenolepis</taxon>
    </lineage>
</organism>
<reference evidence="1 2" key="1">
    <citation type="submission" date="2019-07" db="EMBL/GenBank/DDBJ databases">
        <authorList>
            <person name="Jastrzebski P J."/>
            <person name="Paukszto L."/>
            <person name="Jastrzebski P J."/>
        </authorList>
    </citation>
    <scope>NUCLEOTIDE SEQUENCE [LARGE SCALE GENOMIC DNA]</scope>
    <source>
        <strain evidence="1 2">WMS-il1</strain>
    </source>
</reference>
<gene>
    <name evidence="1" type="ORF">WMSIL1_LOCUS5351</name>
</gene>
<accession>A0A564YFJ8</accession>